<dbReference type="GO" id="GO:0047304">
    <property type="term" value="F:2-aminoethylphosphonate-pyruvate transaminase activity"/>
    <property type="evidence" value="ECO:0007669"/>
    <property type="project" value="UniProtKB-EC"/>
</dbReference>
<dbReference type="EMBL" id="JBHTOC010000020">
    <property type="protein sequence ID" value="MFD1430903.1"/>
    <property type="molecule type" value="Genomic_DNA"/>
</dbReference>
<dbReference type="Pfam" id="PF00266">
    <property type="entry name" value="Aminotran_5"/>
    <property type="match status" value="1"/>
</dbReference>
<evidence type="ECO:0000256" key="7">
    <source>
        <dbReference type="HAMAP-Rule" id="MF_01376"/>
    </source>
</evidence>
<dbReference type="PIRSF" id="PIRSF000524">
    <property type="entry name" value="SPT"/>
    <property type="match status" value="1"/>
</dbReference>
<gene>
    <name evidence="7 9" type="primary">phnW</name>
    <name evidence="9" type="ORF">ACFQ4P_11715</name>
</gene>
<keyword evidence="3 7" id="KW-0808">Transferase</keyword>
<evidence type="ECO:0000256" key="4">
    <source>
        <dbReference type="ARBA" id="ARBA00022898"/>
    </source>
</evidence>
<dbReference type="PANTHER" id="PTHR42778:SF1">
    <property type="entry name" value="2-AMINOETHYLPHOSPHONATE--PYRUVATE TRANSAMINASE"/>
    <property type="match status" value="1"/>
</dbReference>
<name>A0ABW4CK16_9LACO</name>
<dbReference type="RefSeq" id="WP_203628469.1">
    <property type="nucleotide sequence ID" value="NZ_BOLQ01000030.1"/>
</dbReference>
<dbReference type="HAMAP" id="MF_01376">
    <property type="entry name" value="PhnW_aminotrans_5"/>
    <property type="match status" value="1"/>
</dbReference>
<dbReference type="NCBIfam" id="TIGR03301">
    <property type="entry name" value="PhnW-AepZ"/>
    <property type="match status" value="1"/>
</dbReference>
<dbReference type="InterPro" id="IPR015421">
    <property type="entry name" value="PyrdxlP-dep_Trfase_major"/>
</dbReference>
<comment type="function">
    <text evidence="7">Involved in phosphonate degradation.</text>
</comment>
<keyword evidence="5 7" id="KW-0670">Pyruvate</keyword>
<comment type="caution">
    <text evidence="9">The sequence shown here is derived from an EMBL/GenBank/DDBJ whole genome shotgun (WGS) entry which is preliminary data.</text>
</comment>
<reference evidence="10" key="1">
    <citation type="journal article" date="2019" name="Int. J. Syst. Evol. Microbiol.">
        <title>The Global Catalogue of Microorganisms (GCM) 10K type strain sequencing project: providing services to taxonomists for standard genome sequencing and annotation.</title>
        <authorList>
            <consortium name="The Broad Institute Genomics Platform"/>
            <consortium name="The Broad Institute Genome Sequencing Center for Infectious Disease"/>
            <person name="Wu L."/>
            <person name="Ma J."/>
        </authorList>
    </citation>
    <scope>NUCLEOTIDE SEQUENCE [LARGE SCALE GENOMIC DNA]</scope>
    <source>
        <strain evidence="10">CCM 8980</strain>
    </source>
</reference>
<dbReference type="InterPro" id="IPR024169">
    <property type="entry name" value="SP_NH2Trfase/AEP_transaminase"/>
</dbReference>
<evidence type="ECO:0000256" key="2">
    <source>
        <dbReference type="ARBA" id="ARBA00022576"/>
    </source>
</evidence>
<dbReference type="NCBIfam" id="TIGR02326">
    <property type="entry name" value="transamin_PhnW"/>
    <property type="match status" value="1"/>
</dbReference>
<comment type="cofactor">
    <cofactor evidence="1 7">
        <name>pyridoxal 5'-phosphate</name>
        <dbReference type="ChEBI" id="CHEBI:597326"/>
    </cofactor>
</comment>
<dbReference type="PANTHER" id="PTHR42778">
    <property type="entry name" value="2-AMINOETHYLPHOSPHONATE--PYRUVATE TRANSAMINASE"/>
    <property type="match status" value="1"/>
</dbReference>
<evidence type="ECO:0000256" key="1">
    <source>
        <dbReference type="ARBA" id="ARBA00001933"/>
    </source>
</evidence>
<dbReference type="NCBIfam" id="NF010006">
    <property type="entry name" value="PRK13479.1"/>
    <property type="match status" value="1"/>
</dbReference>
<comment type="subunit">
    <text evidence="7">Homodimer.</text>
</comment>
<keyword evidence="2 7" id="KW-0032">Aminotransferase</keyword>
<dbReference type="InterPro" id="IPR015424">
    <property type="entry name" value="PyrdxlP-dep_Trfase"/>
</dbReference>
<dbReference type="Gene3D" id="3.40.640.10">
    <property type="entry name" value="Type I PLP-dependent aspartate aminotransferase-like (Major domain)"/>
    <property type="match status" value="1"/>
</dbReference>
<dbReference type="InterPro" id="IPR000192">
    <property type="entry name" value="Aminotrans_V_dom"/>
</dbReference>
<evidence type="ECO:0000256" key="6">
    <source>
        <dbReference type="ARBA" id="ARBA00049460"/>
    </source>
</evidence>
<dbReference type="Proteomes" id="UP001597196">
    <property type="component" value="Unassembled WGS sequence"/>
</dbReference>
<protein>
    <recommendedName>
        <fullName evidence="7">2-aminoethylphosphonate--pyruvate transaminase</fullName>
        <ecNumber evidence="7">2.6.1.37</ecNumber>
    </recommendedName>
    <alternativeName>
        <fullName evidence="7">2-aminoethylphosphonate aminotransferase</fullName>
    </alternativeName>
    <alternativeName>
        <fullName evidence="7">AEP transaminase</fullName>
        <shortName evidence="7">AEPT</shortName>
    </alternativeName>
</protein>
<accession>A0ABW4CK16</accession>
<feature type="domain" description="Aminotransferase class V" evidence="8">
    <location>
        <begin position="19"/>
        <end position="306"/>
    </location>
</feature>
<evidence type="ECO:0000256" key="5">
    <source>
        <dbReference type="ARBA" id="ARBA00023317"/>
    </source>
</evidence>
<keyword evidence="4 7" id="KW-0663">Pyridoxal phosphate</keyword>
<evidence type="ECO:0000313" key="10">
    <source>
        <dbReference type="Proteomes" id="UP001597196"/>
    </source>
</evidence>
<comment type="similarity">
    <text evidence="7">Belongs to the class-V pyridoxal-phosphate-dependent aminotransferase family. PhnW subfamily.</text>
</comment>
<keyword evidence="10" id="KW-1185">Reference proteome</keyword>
<evidence type="ECO:0000313" key="9">
    <source>
        <dbReference type="EMBL" id="MFD1430903.1"/>
    </source>
</evidence>
<dbReference type="EC" id="2.6.1.37" evidence="7"/>
<sequence>MTPYLLLTPGPLTTSAAVKNAMMRDVSTWDVDYNAIVEQFRKDLLEVAQVDATRYAAVLLQGSGSYAVEATIGTALPADGCLMIAVNGAYGRRMCEMCDILGIKSVAITFDETTPVDLATCEQALMAHPEVTHFAVVHCETTTGILNPIQTLIPAMHRRGLITIVDAMSSFAGIPIHTDALHIDYLISSANKCLQGVPGFAFVIARRRVIEATSGNARSLSLDLFDQLQTMDAHHGKWRFTSPTHVVLAAAEAMRELQDEGGVAARNQRYRDNQRRLAEGMRRLGFDLIIAAQDQGPIITSFEYPTANFDFAEFYDQLKARGFVIYPGKVAKIASFRIGNIGAVYPADIDRLLESIAQVMATLV</sequence>
<dbReference type="InterPro" id="IPR015422">
    <property type="entry name" value="PyrdxlP-dep_Trfase_small"/>
</dbReference>
<evidence type="ECO:0000259" key="8">
    <source>
        <dbReference type="Pfam" id="PF00266"/>
    </source>
</evidence>
<organism evidence="9 10">
    <name type="scientific">Lacticaseibacillus mingshuiensis</name>
    <dbReference type="NCBI Taxonomy" id="2799574"/>
    <lineage>
        <taxon>Bacteria</taxon>
        <taxon>Bacillati</taxon>
        <taxon>Bacillota</taxon>
        <taxon>Bacilli</taxon>
        <taxon>Lactobacillales</taxon>
        <taxon>Lactobacillaceae</taxon>
        <taxon>Lacticaseibacillus</taxon>
    </lineage>
</organism>
<dbReference type="SUPFAM" id="SSF53383">
    <property type="entry name" value="PLP-dependent transferases"/>
    <property type="match status" value="1"/>
</dbReference>
<evidence type="ECO:0000256" key="3">
    <source>
        <dbReference type="ARBA" id="ARBA00022679"/>
    </source>
</evidence>
<feature type="modified residue" description="N6-(pyridoxal phosphate)lysine" evidence="7">
    <location>
        <position position="192"/>
    </location>
</feature>
<dbReference type="Gene3D" id="3.90.1150.10">
    <property type="entry name" value="Aspartate Aminotransferase, domain 1"/>
    <property type="match status" value="1"/>
</dbReference>
<proteinExistence type="inferred from homology"/>
<comment type="catalytic activity">
    <reaction evidence="6 7">
        <text>(2-aminoethyl)phosphonate + pyruvate = phosphonoacetaldehyde + L-alanine</text>
        <dbReference type="Rhea" id="RHEA:17021"/>
        <dbReference type="ChEBI" id="CHEBI:15361"/>
        <dbReference type="ChEBI" id="CHEBI:57418"/>
        <dbReference type="ChEBI" id="CHEBI:57972"/>
        <dbReference type="ChEBI" id="CHEBI:58383"/>
        <dbReference type="EC" id="2.6.1.37"/>
    </reaction>
</comment>
<dbReference type="InterPro" id="IPR012703">
    <property type="entry name" value="NH2EtPonate_pyrv_transaminase"/>
</dbReference>